<name>A0A8C0JI46_CHEAB</name>
<dbReference type="GO" id="GO:0002429">
    <property type="term" value="P:immune response-activating cell surface receptor signaling pathway"/>
    <property type="evidence" value="ECO:0007669"/>
    <property type="project" value="Ensembl"/>
</dbReference>
<feature type="region of interest" description="Disordered" evidence="12">
    <location>
        <begin position="51"/>
        <end position="86"/>
    </location>
</feature>
<dbReference type="GO" id="GO:0016020">
    <property type="term" value="C:membrane"/>
    <property type="evidence" value="ECO:0007669"/>
    <property type="project" value="Ensembl"/>
</dbReference>
<feature type="compositionally biased region" description="Pro residues" evidence="12">
    <location>
        <begin position="155"/>
        <end position="172"/>
    </location>
</feature>
<evidence type="ECO:0000256" key="2">
    <source>
        <dbReference type="ARBA" id="ARBA00004514"/>
    </source>
</evidence>
<keyword evidence="6" id="KW-0964">Secreted</keyword>
<dbReference type="Proteomes" id="UP000694404">
    <property type="component" value="Unplaced"/>
</dbReference>
<evidence type="ECO:0000259" key="13">
    <source>
        <dbReference type="PROSITE" id="PS50053"/>
    </source>
</evidence>
<proteinExistence type="predicted"/>
<dbReference type="SUPFAM" id="SSF54236">
    <property type="entry name" value="Ubiquitin-like"/>
    <property type="match status" value="1"/>
</dbReference>
<dbReference type="InterPro" id="IPR048926">
    <property type="entry name" value="Bag6_BAGS"/>
</dbReference>
<feature type="domain" description="Ubiquitin-like" evidence="13">
    <location>
        <begin position="1"/>
        <end position="42"/>
    </location>
</feature>
<dbReference type="GO" id="GO:0051132">
    <property type="term" value="P:NK T cell activation"/>
    <property type="evidence" value="ECO:0007669"/>
    <property type="project" value="Ensembl"/>
</dbReference>
<dbReference type="Gene3D" id="3.10.20.90">
    <property type="entry name" value="Phosphatidylinositol 3-kinase Catalytic Subunit, Chain A, domain 1"/>
    <property type="match status" value="1"/>
</dbReference>
<comment type="subcellular location">
    <subcellularLocation>
        <location evidence="2">Cytoplasm</location>
        <location evidence="2">Cytosol</location>
    </subcellularLocation>
    <subcellularLocation>
        <location evidence="1">Nucleus</location>
    </subcellularLocation>
    <subcellularLocation>
        <location evidence="3">Secreted</location>
        <location evidence="3">Extracellular exosome</location>
    </subcellularLocation>
</comment>
<dbReference type="GO" id="GO:0031593">
    <property type="term" value="F:polyubiquitin modification-dependent protein binding"/>
    <property type="evidence" value="ECO:0007669"/>
    <property type="project" value="TreeGrafter"/>
</dbReference>
<dbReference type="GO" id="GO:0051787">
    <property type="term" value="F:misfolded protein binding"/>
    <property type="evidence" value="ECO:0007669"/>
    <property type="project" value="Ensembl"/>
</dbReference>
<keyword evidence="7" id="KW-0053">Apoptosis</keyword>
<dbReference type="GO" id="GO:0006620">
    <property type="term" value="P:post-translational protein targeting to endoplasmic reticulum membrane"/>
    <property type="evidence" value="ECO:0007669"/>
    <property type="project" value="Ensembl"/>
</dbReference>
<dbReference type="InterPro" id="IPR000626">
    <property type="entry name" value="Ubiquitin-like_dom"/>
</dbReference>
<reference evidence="14" key="1">
    <citation type="submission" date="2025-08" db="UniProtKB">
        <authorList>
            <consortium name="Ensembl"/>
        </authorList>
    </citation>
    <scope>IDENTIFICATION</scope>
</reference>
<feature type="region of interest" description="Disordered" evidence="12">
    <location>
        <begin position="964"/>
        <end position="985"/>
    </location>
</feature>
<feature type="compositionally biased region" description="Polar residues" evidence="12">
    <location>
        <begin position="377"/>
        <end position="387"/>
    </location>
</feature>
<feature type="compositionally biased region" description="Pro residues" evidence="12">
    <location>
        <begin position="580"/>
        <end position="595"/>
    </location>
</feature>
<dbReference type="GO" id="GO:0005654">
    <property type="term" value="C:nucleoplasm"/>
    <property type="evidence" value="ECO:0007669"/>
    <property type="project" value="Ensembl"/>
</dbReference>
<dbReference type="GO" id="GO:0042771">
    <property type="term" value="P:intrinsic apoptotic signaling pathway in response to DNA damage by p53 class mediator"/>
    <property type="evidence" value="ECO:0007669"/>
    <property type="project" value="Ensembl"/>
</dbReference>
<dbReference type="GO" id="GO:0048018">
    <property type="term" value="F:receptor ligand activity"/>
    <property type="evidence" value="ECO:0007669"/>
    <property type="project" value="Ensembl"/>
</dbReference>
<evidence type="ECO:0000256" key="7">
    <source>
        <dbReference type="ARBA" id="ARBA00022703"/>
    </source>
</evidence>
<accession>A0A8C0JI46</accession>
<dbReference type="InterPro" id="IPR029071">
    <property type="entry name" value="Ubiquitin-like_domsf"/>
</dbReference>
<evidence type="ECO:0000256" key="8">
    <source>
        <dbReference type="ARBA" id="ARBA00022853"/>
    </source>
</evidence>
<dbReference type="GO" id="GO:0031625">
    <property type="term" value="F:ubiquitin protein ligase binding"/>
    <property type="evidence" value="ECO:0007669"/>
    <property type="project" value="Ensembl"/>
</dbReference>
<dbReference type="GO" id="GO:0030101">
    <property type="term" value="P:natural killer cell activation"/>
    <property type="evidence" value="ECO:0007669"/>
    <property type="project" value="Ensembl"/>
</dbReference>
<feature type="compositionally biased region" description="Pro residues" evidence="12">
    <location>
        <begin position="854"/>
        <end position="864"/>
    </location>
</feature>
<evidence type="ECO:0000256" key="10">
    <source>
        <dbReference type="ARBA" id="ARBA00023242"/>
    </source>
</evidence>
<dbReference type="GO" id="GO:0140597">
    <property type="term" value="F:protein carrier chaperone"/>
    <property type="evidence" value="ECO:0007669"/>
    <property type="project" value="Ensembl"/>
</dbReference>
<dbReference type="GO" id="GO:0006325">
    <property type="term" value="P:chromatin organization"/>
    <property type="evidence" value="ECO:0007669"/>
    <property type="project" value="UniProtKB-KW"/>
</dbReference>
<feature type="region of interest" description="Disordered" evidence="12">
    <location>
        <begin position="409"/>
        <end position="531"/>
    </location>
</feature>
<dbReference type="GeneTree" id="ENSGT00390000016199"/>
<dbReference type="Ensembl" id="ENSCABT00000034579.1">
    <property type="protein sequence ID" value="ENSCABP00000031549.1"/>
    <property type="gene ID" value="ENSCABG00000023030.1"/>
</dbReference>
<reference evidence="14" key="2">
    <citation type="submission" date="2025-09" db="UniProtKB">
        <authorList>
            <consortium name="Ensembl"/>
        </authorList>
    </citation>
    <scope>IDENTIFICATION</scope>
</reference>
<dbReference type="GO" id="GO:0043022">
    <property type="term" value="F:ribosome binding"/>
    <property type="evidence" value="ECO:0007669"/>
    <property type="project" value="Ensembl"/>
</dbReference>
<dbReference type="Pfam" id="PF12057">
    <property type="entry name" value="BAG6"/>
    <property type="match status" value="1"/>
</dbReference>
<evidence type="ECO:0000256" key="1">
    <source>
        <dbReference type="ARBA" id="ARBA00004123"/>
    </source>
</evidence>
<dbReference type="AlphaFoldDB" id="A0A8C0JI46"/>
<feature type="compositionally biased region" description="Gly residues" evidence="12">
    <location>
        <begin position="415"/>
        <end position="438"/>
    </location>
</feature>
<evidence type="ECO:0000256" key="4">
    <source>
        <dbReference type="ARBA" id="ARBA00022448"/>
    </source>
</evidence>
<dbReference type="Pfam" id="PF20960">
    <property type="entry name" value="Bag6_BAGS"/>
    <property type="match status" value="1"/>
</dbReference>
<evidence type="ECO:0000256" key="6">
    <source>
        <dbReference type="ARBA" id="ARBA00022525"/>
    </source>
</evidence>
<dbReference type="PANTHER" id="PTHR15204:SF0">
    <property type="entry name" value="LARGE PROLINE-RICH PROTEIN BAG6"/>
    <property type="match status" value="1"/>
</dbReference>
<gene>
    <name evidence="14" type="primary">BAG6</name>
</gene>
<keyword evidence="8" id="KW-0156">Chromatin regulator</keyword>
<dbReference type="GO" id="GO:0036503">
    <property type="term" value="P:ERAD pathway"/>
    <property type="evidence" value="ECO:0007669"/>
    <property type="project" value="Ensembl"/>
</dbReference>
<feature type="region of interest" description="Disordered" evidence="12">
    <location>
        <begin position="146"/>
        <end position="213"/>
    </location>
</feature>
<evidence type="ECO:0000313" key="15">
    <source>
        <dbReference type="Proteomes" id="UP000694404"/>
    </source>
</evidence>
<feature type="region of interest" description="Disordered" evidence="12">
    <location>
        <begin position="328"/>
        <end position="389"/>
    </location>
</feature>
<dbReference type="GO" id="GO:0070062">
    <property type="term" value="C:extracellular exosome"/>
    <property type="evidence" value="ECO:0007669"/>
    <property type="project" value="Ensembl"/>
</dbReference>
<keyword evidence="15" id="KW-1185">Reference proteome</keyword>
<dbReference type="GO" id="GO:0036506">
    <property type="term" value="P:maintenance of unfolded protein"/>
    <property type="evidence" value="ECO:0007669"/>
    <property type="project" value="Ensembl"/>
</dbReference>
<organism evidence="14 15">
    <name type="scientific">Chelonoidis abingdonii</name>
    <name type="common">Abingdon island giant tortoise</name>
    <name type="synonym">Testudo abingdonii</name>
    <dbReference type="NCBI Taxonomy" id="106734"/>
    <lineage>
        <taxon>Eukaryota</taxon>
        <taxon>Metazoa</taxon>
        <taxon>Chordata</taxon>
        <taxon>Craniata</taxon>
        <taxon>Vertebrata</taxon>
        <taxon>Euteleostomi</taxon>
        <taxon>Archelosauria</taxon>
        <taxon>Testudinata</taxon>
        <taxon>Testudines</taxon>
        <taxon>Cryptodira</taxon>
        <taxon>Durocryptodira</taxon>
        <taxon>Testudinoidea</taxon>
        <taxon>Testudinidae</taxon>
        <taxon>Chelonoidis</taxon>
    </lineage>
</organism>
<evidence type="ECO:0000256" key="12">
    <source>
        <dbReference type="SAM" id="MobiDB-lite"/>
    </source>
</evidence>
<dbReference type="Pfam" id="PF00240">
    <property type="entry name" value="ubiquitin"/>
    <property type="match status" value="1"/>
</dbReference>
<feature type="region of interest" description="Disordered" evidence="12">
    <location>
        <begin position="574"/>
        <end position="620"/>
    </location>
</feature>
<keyword evidence="4" id="KW-0813">Transport</keyword>
<dbReference type="GO" id="GO:0006511">
    <property type="term" value="P:ubiquitin-dependent protein catabolic process"/>
    <property type="evidence" value="ECO:0007669"/>
    <property type="project" value="Ensembl"/>
</dbReference>
<dbReference type="GO" id="GO:1990381">
    <property type="term" value="F:ubiquitin-specific protease binding"/>
    <property type="evidence" value="ECO:0007669"/>
    <property type="project" value="Ensembl"/>
</dbReference>
<keyword evidence="5" id="KW-0963">Cytoplasm</keyword>
<dbReference type="GO" id="GO:1904294">
    <property type="term" value="P:positive regulation of ERAD pathway"/>
    <property type="evidence" value="ECO:0007669"/>
    <property type="project" value="Ensembl"/>
</dbReference>
<feature type="region of interest" description="Disordered" evidence="12">
    <location>
        <begin position="824"/>
        <end position="892"/>
    </location>
</feature>
<feature type="compositionally biased region" description="Low complexity" evidence="12">
    <location>
        <begin position="54"/>
        <end position="74"/>
    </location>
</feature>
<evidence type="ECO:0000256" key="9">
    <source>
        <dbReference type="ARBA" id="ARBA00023186"/>
    </source>
</evidence>
<evidence type="ECO:0000256" key="3">
    <source>
        <dbReference type="ARBA" id="ARBA00004550"/>
    </source>
</evidence>
<dbReference type="GO" id="GO:0071816">
    <property type="term" value="P:tail-anchored membrane protein insertion into ER membrane"/>
    <property type="evidence" value="ECO:0007669"/>
    <property type="project" value="Ensembl"/>
</dbReference>
<feature type="compositionally biased region" description="Low complexity" evidence="12">
    <location>
        <begin position="457"/>
        <end position="503"/>
    </location>
</feature>
<dbReference type="SMART" id="SM00213">
    <property type="entry name" value="UBQ"/>
    <property type="match status" value="1"/>
</dbReference>
<evidence type="ECO:0000256" key="11">
    <source>
        <dbReference type="ARBA" id="ARBA00030033"/>
    </source>
</evidence>
<evidence type="ECO:0000256" key="5">
    <source>
        <dbReference type="ARBA" id="ARBA00022490"/>
    </source>
</evidence>
<evidence type="ECO:0000313" key="14">
    <source>
        <dbReference type="Ensembl" id="ENSCABP00000031549.1"/>
    </source>
</evidence>
<dbReference type="PROSITE" id="PS50053">
    <property type="entry name" value="UBIQUITIN_2"/>
    <property type="match status" value="1"/>
</dbReference>
<feature type="compositionally biased region" description="Pro residues" evidence="12">
    <location>
        <begin position="827"/>
        <end position="836"/>
    </location>
</feature>
<dbReference type="GO" id="GO:0061857">
    <property type="term" value="P:endoplasmic reticulum stress-induced pre-emptive quality control"/>
    <property type="evidence" value="ECO:0007669"/>
    <property type="project" value="Ensembl"/>
</dbReference>
<dbReference type="PANTHER" id="PTHR15204">
    <property type="entry name" value="LARGE PROLINE-RICH PROTEIN BAG6"/>
    <property type="match status" value="1"/>
</dbReference>
<keyword evidence="10" id="KW-0539">Nucleus</keyword>
<keyword evidence="9" id="KW-0143">Chaperone</keyword>
<feature type="compositionally biased region" description="Low complexity" evidence="12">
    <location>
        <begin position="511"/>
        <end position="520"/>
    </location>
</feature>
<protein>
    <recommendedName>
        <fullName evidence="11">BCL2-associated athanogene 6</fullName>
    </recommendedName>
</protein>
<dbReference type="GO" id="GO:0071818">
    <property type="term" value="C:BAT3 complex"/>
    <property type="evidence" value="ECO:0007669"/>
    <property type="project" value="Ensembl"/>
</dbReference>
<dbReference type="OMA" id="NRITVAM"/>
<dbReference type="InterPro" id="IPR021925">
    <property type="entry name" value="BAG6"/>
</dbReference>
<sequence length="985" mass="102944">SVTVKDFKEHIAGSVNIPAEKQRLIYQGRVLQDDKKLKEYNVGGKVIHLVERAPPQAQSPTSGGPSGASSASAPHNGIGGRGAGATVHDRNANSYVMVGTFNLPIDGSSVDVHINMEQAPIQSEPRVRLVMAQHMLRDVQGILGRLEGRTNGQPQPAPENAPSAPDEPPPSTSPGQREPMEAADSEPPAAPGEENPQPGPEPPPAAEGAPNHPAPAEYVEVLLELRRVEEQLQPFLQRYEEILATASTTDYNNNTEGREEDQRIINLVGESMRLLGNTFVALSDLRCNLSCSAPRHLHVVRPMSHYAAPMVLQQAAIPIQINVGTTVTMTGNGARPSQPGSEGPAPTQPSPPVLAGAPSPGEPGRGPESQLGPGAAPTQTQGSQTSHPRVIRISHQTVEPVVMMHMNIQDSGSQAPGGGSGGTVSMGTAGPAGHGPGIGEMCPASEPRAGLAGAGSGSSSASSSSSSSTTTTTSSASFPAPASPPTASASAATTNTATTAAGGSSAGAPGGPVPSTSSSAQPPPPADDLHFSQLLGNLLGAAGPGVAGVGSPTITVAMPGMPGMPTFLQGMTDFLQASPSAPPPPPQPEAPPAPALPLMSERVSGGERGRGRPPGGPEALTPEFFISVVQGVLSSMMGSLNAQQGSTESIASFIQRLSGTSNLFEPGTEGAIGFFGDLLSLICQNFSMVDVVMLLHGQFQPLQRVQPQLRRFFHQEYLGGREPSDHNVRVATHSLITGLQEYIRESFASVRVQDGVDITRTNLEFLQEHFSRIATHILRCADPTFGCRLLELCNQGLFECLALNLYCLRGERGALTAVINDRIVSAPSPPHSPRAPPARIRRLPDGHASQAPQGEPPNRTPRPSPSAAERRLPDGHASQALQGEPPPAQLLSDVCLTGMPAKRRKTMRGDGPQLLLSEAVSRAAKATGVKPLSGSESLSRELAEPVLQEGYRQQLCADLQKRLREDPSFSPQRFPNAARAFGDEA</sequence>